<organism evidence="2 3">
    <name type="scientific">Streptomyces sannanensis</name>
    <dbReference type="NCBI Taxonomy" id="285536"/>
    <lineage>
        <taxon>Bacteria</taxon>
        <taxon>Bacillati</taxon>
        <taxon>Actinomycetota</taxon>
        <taxon>Actinomycetes</taxon>
        <taxon>Kitasatosporales</taxon>
        <taxon>Streptomycetaceae</taxon>
        <taxon>Streptomyces</taxon>
    </lineage>
</organism>
<dbReference type="EMBL" id="BAAAYL010000001">
    <property type="protein sequence ID" value="GAA3372809.1"/>
    <property type="molecule type" value="Genomic_DNA"/>
</dbReference>
<name>A0ABP6SBM6_9ACTN</name>
<comment type="caution">
    <text evidence="2">The sequence shown here is derived from an EMBL/GenBank/DDBJ whole genome shotgun (WGS) entry which is preliminary data.</text>
</comment>
<keyword evidence="3" id="KW-1185">Reference proteome</keyword>
<evidence type="ECO:0000313" key="3">
    <source>
        <dbReference type="Proteomes" id="UP001499990"/>
    </source>
</evidence>
<keyword evidence="1" id="KW-0812">Transmembrane</keyword>
<dbReference type="Proteomes" id="UP001499990">
    <property type="component" value="Unassembled WGS sequence"/>
</dbReference>
<evidence type="ECO:0000313" key="2">
    <source>
        <dbReference type="EMBL" id="GAA3372809.1"/>
    </source>
</evidence>
<reference evidence="3" key="1">
    <citation type="journal article" date="2019" name="Int. J. Syst. Evol. Microbiol.">
        <title>The Global Catalogue of Microorganisms (GCM) 10K type strain sequencing project: providing services to taxonomists for standard genome sequencing and annotation.</title>
        <authorList>
            <consortium name="The Broad Institute Genomics Platform"/>
            <consortium name="The Broad Institute Genome Sequencing Center for Infectious Disease"/>
            <person name="Wu L."/>
            <person name="Ma J."/>
        </authorList>
    </citation>
    <scope>NUCLEOTIDE SEQUENCE [LARGE SCALE GENOMIC DNA]</scope>
    <source>
        <strain evidence="3">JCM 9651</strain>
    </source>
</reference>
<protein>
    <submittedName>
        <fullName evidence="2">Uncharacterized protein</fullName>
    </submittedName>
</protein>
<proteinExistence type="predicted"/>
<evidence type="ECO:0000256" key="1">
    <source>
        <dbReference type="SAM" id="Phobius"/>
    </source>
</evidence>
<keyword evidence="1" id="KW-1133">Transmembrane helix</keyword>
<keyword evidence="1" id="KW-0472">Membrane</keyword>
<sequence>MPLLALVLSVFSLGFEQLVQWRYGAMGVIGLVLLTIGFKARNSTCIGIGAVVLVLLFSQPTT</sequence>
<accession>A0ABP6SBM6</accession>
<gene>
    <name evidence="2" type="ORF">GCM10020367_29860</name>
</gene>
<dbReference type="RefSeq" id="WP_345037562.1">
    <property type="nucleotide sequence ID" value="NZ_BAAAYL010000001.1"/>
</dbReference>
<feature type="transmembrane region" description="Helical" evidence="1">
    <location>
        <begin position="24"/>
        <end position="57"/>
    </location>
</feature>